<protein>
    <submittedName>
        <fullName evidence="1">Uncharacterized protein</fullName>
    </submittedName>
</protein>
<comment type="caution">
    <text evidence="1">The sequence shown here is derived from an EMBL/GenBank/DDBJ whole genome shotgun (WGS) entry which is preliminary data.</text>
</comment>
<gene>
    <name evidence="1" type="primary">AVEN_256032_1</name>
    <name evidence="1" type="ORF">NPIL_32851</name>
</gene>
<reference evidence="1" key="1">
    <citation type="submission" date="2020-08" db="EMBL/GenBank/DDBJ databases">
        <title>Multicomponent nature underlies the extraordinary mechanical properties of spider dragline silk.</title>
        <authorList>
            <person name="Kono N."/>
            <person name="Nakamura H."/>
            <person name="Mori M."/>
            <person name="Yoshida Y."/>
            <person name="Ohtoshi R."/>
            <person name="Malay A.D."/>
            <person name="Moran D.A.P."/>
            <person name="Tomita M."/>
            <person name="Numata K."/>
            <person name="Arakawa K."/>
        </authorList>
    </citation>
    <scope>NUCLEOTIDE SEQUENCE</scope>
</reference>
<dbReference type="EMBL" id="BMAW01055543">
    <property type="protein sequence ID" value="GFT01415.1"/>
    <property type="molecule type" value="Genomic_DNA"/>
</dbReference>
<name>A0A8X6N8V9_NEPPI</name>
<sequence>MYFECHKHSYPIRNQKIKNDNLCKRRRPFQTDDEDGDPEKLAVFKASIYQRRGEDLQQVLKKRPLGEGRKAAITESGFPINPHSKRLSHITYDFHPDQGMCLPSTKKDAKECLLLGRFCSPEENRLPGKKVAHQFVTSFNI</sequence>
<evidence type="ECO:0000313" key="1">
    <source>
        <dbReference type="EMBL" id="GFT01415.1"/>
    </source>
</evidence>
<proteinExistence type="predicted"/>
<organism evidence="1 2">
    <name type="scientific">Nephila pilipes</name>
    <name type="common">Giant wood spider</name>
    <name type="synonym">Nephila maculata</name>
    <dbReference type="NCBI Taxonomy" id="299642"/>
    <lineage>
        <taxon>Eukaryota</taxon>
        <taxon>Metazoa</taxon>
        <taxon>Ecdysozoa</taxon>
        <taxon>Arthropoda</taxon>
        <taxon>Chelicerata</taxon>
        <taxon>Arachnida</taxon>
        <taxon>Araneae</taxon>
        <taxon>Araneomorphae</taxon>
        <taxon>Entelegynae</taxon>
        <taxon>Araneoidea</taxon>
        <taxon>Nephilidae</taxon>
        <taxon>Nephila</taxon>
    </lineage>
</organism>
<dbReference type="OrthoDB" id="10374330at2759"/>
<dbReference type="AlphaFoldDB" id="A0A8X6N8V9"/>
<keyword evidence="2" id="KW-1185">Reference proteome</keyword>
<evidence type="ECO:0000313" key="2">
    <source>
        <dbReference type="Proteomes" id="UP000887013"/>
    </source>
</evidence>
<accession>A0A8X6N8V9</accession>
<dbReference type="Proteomes" id="UP000887013">
    <property type="component" value="Unassembled WGS sequence"/>
</dbReference>